<dbReference type="Pfam" id="PF05299">
    <property type="entry name" value="Peptidase_M61"/>
    <property type="match status" value="1"/>
</dbReference>
<feature type="domain" description="Peptidase M61 N-terminal" evidence="3">
    <location>
        <begin position="28"/>
        <end position="203"/>
    </location>
</feature>
<dbReference type="InterPro" id="IPR007963">
    <property type="entry name" value="Peptidase_M61_catalytic"/>
</dbReference>
<keyword evidence="1" id="KW-0732">Signal</keyword>
<dbReference type="OrthoDB" id="9778516at2"/>
<dbReference type="InterPro" id="IPR040756">
    <property type="entry name" value="Peptidase_M61_N"/>
</dbReference>
<dbReference type="GO" id="GO:0008237">
    <property type="term" value="F:metallopeptidase activity"/>
    <property type="evidence" value="ECO:0007669"/>
    <property type="project" value="UniProtKB-KW"/>
</dbReference>
<evidence type="ECO:0000259" key="3">
    <source>
        <dbReference type="Pfam" id="PF17899"/>
    </source>
</evidence>
<keyword evidence="4" id="KW-0482">Metalloprotease</keyword>
<dbReference type="EMBL" id="FNOV01000005">
    <property type="protein sequence ID" value="SDY02700.1"/>
    <property type="molecule type" value="Genomic_DNA"/>
</dbReference>
<sequence>MKFLPLALGLTLTAATAALAQQPAGYRVNLDFAHVANDRVKVVIQTPIMQEEQATYVMPSVVPGSYSKKDYGRFITSFKAFDKNGKVLKVRNDGPNLFVISNARQLARLEYLVDDTWDAKQDDQFIFQPGGTNIDAGRNLTLNHYGFYGYFEGYKLQPYEVTVDKPADLYGATALPVRRVSATRDVLTAPDYVTLADGPVFYARPDTASFSTGGARISVAVLSETGAVKAADLSRMLRPMSEALTTYFGQMPVPRYQFLFYFPSLNSPLSSEKGGYGAMEHSYSSLYFLPEIPDPARLQSMVLEVASHEFLHMLAPLNIHSREIGDFDFRNPKMSQHLWLYEGITEYVAQQVQVQAGLISPAEFQARMKGKIDKADTYGPPVSFTEMSKRILEPPYKDMYENVYNKGALLGLLLDIRLRELSQGRQSLRDVLLALREKYGPTRSFDDDALIPEIVALTNPEIGTFFRRYVQGAEPLPLAEYFGKMGWRYQPTAPARIQAFGKLGFAYDQSLDQFRAAQTQADQNVFGVAEGDVIVAVDGQALTMQNAEQLLRPLVEPATAAAVRLKFRQGKGPVQEREAVPREFEVEVKNLVETVPTATPAQQQLQNALLKG</sequence>
<name>A0A1H3GI14_9BACT</name>
<dbReference type="SUPFAM" id="SSF55486">
    <property type="entry name" value="Metalloproteases ('zincins'), catalytic domain"/>
    <property type="match status" value="1"/>
</dbReference>
<gene>
    <name evidence="4" type="ORF">SAMN04488069_10532</name>
</gene>
<reference evidence="5" key="1">
    <citation type="submission" date="2016-10" db="EMBL/GenBank/DDBJ databases">
        <authorList>
            <person name="Varghese N."/>
            <person name="Submissions S."/>
        </authorList>
    </citation>
    <scope>NUCLEOTIDE SEQUENCE [LARGE SCALE GENOMIC DNA]</scope>
    <source>
        <strain evidence="5">CGMCC 1.8975</strain>
    </source>
</reference>
<feature type="chain" id="PRO_5011484834" evidence="1">
    <location>
        <begin position="21"/>
        <end position="612"/>
    </location>
</feature>
<dbReference type="RefSeq" id="WP_092739039.1">
    <property type="nucleotide sequence ID" value="NZ_FNOV01000005.1"/>
</dbReference>
<evidence type="ECO:0000256" key="1">
    <source>
        <dbReference type="SAM" id="SignalP"/>
    </source>
</evidence>
<keyword evidence="5" id="KW-1185">Reference proteome</keyword>
<evidence type="ECO:0000313" key="5">
    <source>
        <dbReference type="Proteomes" id="UP000199249"/>
    </source>
</evidence>
<dbReference type="InterPro" id="IPR027268">
    <property type="entry name" value="Peptidase_M4/M1_CTD_sf"/>
</dbReference>
<protein>
    <submittedName>
        <fullName evidence="4">Predicted metalloprotease, contains C-terminal PDZ domain</fullName>
    </submittedName>
</protein>
<feature type="domain" description="Peptidase M61 catalytic" evidence="2">
    <location>
        <begin position="303"/>
        <end position="409"/>
    </location>
</feature>
<keyword evidence="4" id="KW-0378">Hydrolase</keyword>
<feature type="signal peptide" evidence="1">
    <location>
        <begin position="1"/>
        <end position="20"/>
    </location>
</feature>
<dbReference type="Proteomes" id="UP000199249">
    <property type="component" value="Unassembled WGS sequence"/>
</dbReference>
<evidence type="ECO:0000313" key="4">
    <source>
        <dbReference type="EMBL" id="SDY02700.1"/>
    </source>
</evidence>
<proteinExistence type="predicted"/>
<evidence type="ECO:0000259" key="2">
    <source>
        <dbReference type="Pfam" id="PF05299"/>
    </source>
</evidence>
<keyword evidence="4" id="KW-0645">Protease</keyword>
<dbReference type="Gene3D" id="2.60.40.3650">
    <property type="match status" value="1"/>
</dbReference>
<dbReference type="STRING" id="651662.SAMN04488069_10532"/>
<dbReference type="AlphaFoldDB" id="A0A1H3GI14"/>
<accession>A0A1H3GI14</accession>
<dbReference type="Gene3D" id="1.10.390.10">
    <property type="entry name" value="Neutral Protease Domain 2"/>
    <property type="match status" value="1"/>
</dbReference>
<organism evidence="4 5">
    <name type="scientific">Hymenobacter psychrophilus</name>
    <dbReference type="NCBI Taxonomy" id="651662"/>
    <lineage>
        <taxon>Bacteria</taxon>
        <taxon>Pseudomonadati</taxon>
        <taxon>Bacteroidota</taxon>
        <taxon>Cytophagia</taxon>
        <taxon>Cytophagales</taxon>
        <taxon>Hymenobacteraceae</taxon>
        <taxon>Hymenobacter</taxon>
    </lineage>
</organism>
<dbReference type="Pfam" id="PF17899">
    <property type="entry name" value="Peptidase_M61_N"/>
    <property type="match status" value="1"/>
</dbReference>
<dbReference type="GO" id="GO:0006508">
    <property type="term" value="P:proteolysis"/>
    <property type="evidence" value="ECO:0007669"/>
    <property type="project" value="UniProtKB-KW"/>
</dbReference>